<dbReference type="OrthoDB" id="1495718at2"/>
<keyword evidence="3" id="KW-1185">Reference proteome</keyword>
<protein>
    <recommendedName>
        <fullName evidence="4">DUF3078 domain-containing protein</fullName>
    </recommendedName>
</protein>
<keyword evidence="1" id="KW-0732">Signal</keyword>
<evidence type="ECO:0008006" key="4">
    <source>
        <dbReference type="Google" id="ProtNLM"/>
    </source>
</evidence>
<gene>
    <name evidence="2" type="ORF">SAMN06265348_106213</name>
</gene>
<dbReference type="EMBL" id="FXTN01000006">
    <property type="protein sequence ID" value="SMO75443.1"/>
    <property type="molecule type" value="Genomic_DNA"/>
</dbReference>
<reference evidence="2 3" key="1">
    <citation type="submission" date="2017-05" db="EMBL/GenBank/DDBJ databases">
        <authorList>
            <person name="Varghese N."/>
            <person name="Submissions S."/>
        </authorList>
    </citation>
    <scope>NUCLEOTIDE SEQUENCE [LARGE SCALE GENOMIC DNA]</scope>
    <source>
        <strain evidence="2 3">DSM 19036</strain>
    </source>
</reference>
<feature type="signal peptide" evidence="1">
    <location>
        <begin position="1"/>
        <end position="20"/>
    </location>
</feature>
<dbReference type="RefSeq" id="WP_142528673.1">
    <property type="nucleotide sequence ID" value="NZ_CBCSJO010000006.1"/>
</dbReference>
<sequence length="340" mass="38117">MRGLYASLFLLFAVSAQAVAQEVDSIPVNIRDMDLKLKKSPLPSLRGNILFKPVEINPVVISSKVNYWRTTTSIGLNINQASFSNNWTGGGVNSLAVGGLVNYKADYVKDDYSYTSELNLQYGKIKNKDQLQKKSQDRIFWDNKVAFQLSRTWYFYGALTFESQFDKGFSYDTDPLGNERATLISKFMSPGYLTESVGLEYKPVKYFSTRIGLGTAKQTFVLDNDQITAAALRRDSAAVITDNYGVPVGDTFKNEAAFQLTANLDKDIMSNVNLKLRYNLFMPYNEINYTSHRLDVTVTAKVNRLINVSVTGVGLYDRNVTSKIQGSQVLAMGFAFVFPR</sequence>
<evidence type="ECO:0000313" key="3">
    <source>
        <dbReference type="Proteomes" id="UP000320300"/>
    </source>
</evidence>
<dbReference type="AlphaFoldDB" id="A0A521DUN1"/>
<proteinExistence type="predicted"/>
<evidence type="ECO:0000313" key="2">
    <source>
        <dbReference type="EMBL" id="SMO75443.1"/>
    </source>
</evidence>
<organism evidence="2 3">
    <name type="scientific">Pedobacter westerhofensis</name>
    <dbReference type="NCBI Taxonomy" id="425512"/>
    <lineage>
        <taxon>Bacteria</taxon>
        <taxon>Pseudomonadati</taxon>
        <taxon>Bacteroidota</taxon>
        <taxon>Sphingobacteriia</taxon>
        <taxon>Sphingobacteriales</taxon>
        <taxon>Sphingobacteriaceae</taxon>
        <taxon>Pedobacter</taxon>
    </lineage>
</organism>
<dbReference type="InterPro" id="IPR021428">
    <property type="entry name" value="DUF3078"/>
</dbReference>
<dbReference type="Pfam" id="PF11276">
    <property type="entry name" value="DUF3078"/>
    <property type="match status" value="1"/>
</dbReference>
<feature type="chain" id="PRO_5022100786" description="DUF3078 domain-containing protein" evidence="1">
    <location>
        <begin position="21"/>
        <end position="340"/>
    </location>
</feature>
<dbReference type="Proteomes" id="UP000320300">
    <property type="component" value="Unassembled WGS sequence"/>
</dbReference>
<name>A0A521DUN1_9SPHI</name>
<accession>A0A521DUN1</accession>
<evidence type="ECO:0000256" key="1">
    <source>
        <dbReference type="SAM" id="SignalP"/>
    </source>
</evidence>